<dbReference type="EMBL" id="BCLY01000008">
    <property type="protein sequence ID" value="GAQ05998.1"/>
    <property type="molecule type" value="Genomic_DNA"/>
</dbReference>
<feature type="chain" id="PRO_5042883803" description="Metallo-beta-lactamase domain-containing protein" evidence="1">
    <location>
        <begin position="21"/>
        <end position="298"/>
    </location>
</feature>
<feature type="signal peptide" evidence="1">
    <location>
        <begin position="1"/>
        <end position="20"/>
    </location>
</feature>
<evidence type="ECO:0000256" key="1">
    <source>
        <dbReference type="SAM" id="SignalP"/>
    </source>
</evidence>
<gene>
    <name evidence="2" type="ORF">ALT_3319</name>
</gene>
<accession>A0AAN4PGP1</accession>
<protein>
    <recommendedName>
        <fullName evidence="4">Metallo-beta-lactamase domain-containing protein</fullName>
    </recommendedName>
</protein>
<dbReference type="AlphaFoldDB" id="A0AAN4PGP1"/>
<evidence type="ECO:0000313" key="3">
    <source>
        <dbReference type="Proteomes" id="UP000051487"/>
    </source>
</evidence>
<organism evidence="2 3">
    <name type="scientific">Aspergillus lentulus</name>
    <dbReference type="NCBI Taxonomy" id="293939"/>
    <lineage>
        <taxon>Eukaryota</taxon>
        <taxon>Fungi</taxon>
        <taxon>Dikarya</taxon>
        <taxon>Ascomycota</taxon>
        <taxon>Pezizomycotina</taxon>
        <taxon>Eurotiomycetes</taxon>
        <taxon>Eurotiomycetidae</taxon>
        <taxon>Eurotiales</taxon>
        <taxon>Aspergillaceae</taxon>
        <taxon>Aspergillus</taxon>
        <taxon>Aspergillus subgen. Fumigati</taxon>
    </lineage>
</organism>
<dbReference type="Gene3D" id="3.60.15.10">
    <property type="entry name" value="Ribonuclease Z/Hydroxyacylglutathione hydrolase-like"/>
    <property type="match status" value="1"/>
</dbReference>
<name>A0AAN4PGP1_ASPLE</name>
<dbReference type="Proteomes" id="UP000051487">
    <property type="component" value="Unassembled WGS sequence"/>
</dbReference>
<dbReference type="SUPFAM" id="SSF56281">
    <property type="entry name" value="Metallo-hydrolase/oxidoreductase"/>
    <property type="match status" value="1"/>
</dbReference>
<evidence type="ECO:0008006" key="4">
    <source>
        <dbReference type="Google" id="ProtNLM"/>
    </source>
</evidence>
<dbReference type="InterPro" id="IPR036866">
    <property type="entry name" value="RibonucZ/Hydroxyglut_hydro"/>
</dbReference>
<proteinExistence type="predicted"/>
<comment type="caution">
    <text evidence="2">The sequence shown here is derived from an EMBL/GenBank/DDBJ whole genome shotgun (WGS) entry which is preliminary data.</text>
</comment>
<reference evidence="2 3" key="1">
    <citation type="submission" date="2015-11" db="EMBL/GenBank/DDBJ databases">
        <title>Aspergillus lentulus strain IFM 54703T.</title>
        <authorList>
            <person name="Kusuya Y."/>
            <person name="Sakai K."/>
            <person name="Kamei K."/>
            <person name="Takahashi H."/>
            <person name="Yaguchi T."/>
        </authorList>
    </citation>
    <scope>NUCLEOTIDE SEQUENCE [LARGE SCALE GENOMIC DNA]</scope>
    <source>
        <strain evidence="2 3">IFM 54703</strain>
    </source>
</reference>
<sequence>MHLPSSLALLLATSVSTVFAKCDTCPCSTQPIIEKGDLQIYTYHASPVPLVYQKSTDLSFSPTTFTLIATKDEAVLVDAPISAERGEELADWIQATIPVLATQDVYDHMLQQIEPGFFASFWAALFPDLEAPDLSDANLDILDPSTSLSFYLSSGNGDHKEQYELRAVPVGEGDTVNSTVLYVPEVKTVITGDVVYGNCYQYLAENPTAELRSQWLKSIDKVAGLHPQYVIPSHALPTDNYERNHLTETKTYIETFEQLLAESSSWQELETSLKGRFPEREGSFILRYSAQTFFNASF</sequence>
<keyword evidence="1" id="KW-0732">Signal</keyword>
<evidence type="ECO:0000313" key="2">
    <source>
        <dbReference type="EMBL" id="GAQ05998.1"/>
    </source>
</evidence>